<evidence type="ECO:0000256" key="4">
    <source>
        <dbReference type="ARBA" id="ARBA00023125"/>
    </source>
</evidence>
<dbReference type="EMBL" id="JAATOP010000003">
    <property type="protein sequence ID" value="NIY72055.1"/>
    <property type="molecule type" value="Genomic_DNA"/>
</dbReference>
<keyword evidence="4 6" id="KW-0238">DNA-binding</keyword>
<evidence type="ECO:0000256" key="6">
    <source>
        <dbReference type="RuleBase" id="RU000716"/>
    </source>
</evidence>
<dbReference type="PANTHER" id="PTHR43133:SF62">
    <property type="entry name" value="RNA POLYMERASE SIGMA FACTOR SIGZ"/>
    <property type="match status" value="1"/>
</dbReference>
<dbReference type="Gene3D" id="1.10.1740.10">
    <property type="match status" value="1"/>
</dbReference>
<dbReference type="NCBIfam" id="TIGR02937">
    <property type="entry name" value="sigma70-ECF"/>
    <property type="match status" value="1"/>
</dbReference>
<dbReference type="PANTHER" id="PTHR43133">
    <property type="entry name" value="RNA POLYMERASE ECF-TYPE SIGMA FACTO"/>
    <property type="match status" value="1"/>
</dbReference>
<comment type="caution">
    <text evidence="9">The sequence shown here is derived from an EMBL/GenBank/DDBJ whole genome shotgun (WGS) entry which is preliminary data.</text>
</comment>
<evidence type="ECO:0000256" key="2">
    <source>
        <dbReference type="ARBA" id="ARBA00023015"/>
    </source>
</evidence>
<evidence type="ECO:0000313" key="9">
    <source>
        <dbReference type="EMBL" id="NIY72055.1"/>
    </source>
</evidence>
<keyword evidence="2 6" id="KW-0805">Transcription regulation</keyword>
<feature type="domain" description="RNA polymerase sigma-70 region 2" evidence="7">
    <location>
        <begin position="26"/>
        <end position="95"/>
    </location>
</feature>
<dbReference type="InterPro" id="IPR039425">
    <property type="entry name" value="RNA_pol_sigma-70-like"/>
</dbReference>
<dbReference type="InterPro" id="IPR013324">
    <property type="entry name" value="RNA_pol_sigma_r3/r4-like"/>
</dbReference>
<dbReference type="InterPro" id="IPR007627">
    <property type="entry name" value="RNA_pol_sigma70_r2"/>
</dbReference>
<dbReference type="InterPro" id="IPR013325">
    <property type="entry name" value="RNA_pol_sigma_r2"/>
</dbReference>
<keyword evidence="3 6" id="KW-0731">Sigma factor</keyword>
<comment type="similarity">
    <text evidence="1 6">Belongs to the sigma-70 factor family. ECF subfamily.</text>
</comment>
<dbReference type="Pfam" id="PF08281">
    <property type="entry name" value="Sigma70_r4_2"/>
    <property type="match status" value="1"/>
</dbReference>
<protein>
    <recommendedName>
        <fullName evidence="6">RNA polymerase sigma factor</fullName>
    </recommendedName>
</protein>
<gene>
    <name evidence="9" type="ORF">HCZ30_06355</name>
</gene>
<keyword evidence="10" id="KW-1185">Reference proteome</keyword>
<dbReference type="SUPFAM" id="SSF88946">
    <property type="entry name" value="Sigma2 domain of RNA polymerase sigma factors"/>
    <property type="match status" value="1"/>
</dbReference>
<evidence type="ECO:0000256" key="5">
    <source>
        <dbReference type="ARBA" id="ARBA00023163"/>
    </source>
</evidence>
<dbReference type="PROSITE" id="PS01063">
    <property type="entry name" value="SIGMA70_ECF"/>
    <property type="match status" value="1"/>
</dbReference>
<dbReference type="Gene3D" id="1.10.10.10">
    <property type="entry name" value="Winged helix-like DNA-binding domain superfamily/Winged helix DNA-binding domain"/>
    <property type="match status" value="1"/>
</dbReference>
<dbReference type="InterPro" id="IPR000838">
    <property type="entry name" value="RNA_pol_sigma70_ECF_CS"/>
</dbReference>
<name>A0ABX0VXA3_9RHOB</name>
<evidence type="ECO:0000313" key="10">
    <source>
        <dbReference type="Proteomes" id="UP000709466"/>
    </source>
</evidence>
<dbReference type="InterPro" id="IPR036388">
    <property type="entry name" value="WH-like_DNA-bd_sf"/>
</dbReference>
<evidence type="ECO:0000259" key="7">
    <source>
        <dbReference type="Pfam" id="PF04542"/>
    </source>
</evidence>
<evidence type="ECO:0000256" key="3">
    <source>
        <dbReference type="ARBA" id="ARBA00023082"/>
    </source>
</evidence>
<dbReference type="Pfam" id="PF04542">
    <property type="entry name" value="Sigma70_r2"/>
    <property type="match status" value="1"/>
</dbReference>
<evidence type="ECO:0000256" key="1">
    <source>
        <dbReference type="ARBA" id="ARBA00010641"/>
    </source>
</evidence>
<dbReference type="SUPFAM" id="SSF88659">
    <property type="entry name" value="Sigma3 and sigma4 domains of RNA polymerase sigma factors"/>
    <property type="match status" value="1"/>
</dbReference>
<proteinExistence type="inferred from homology"/>
<feature type="domain" description="RNA polymerase sigma factor 70 region 4 type 2" evidence="8">
    <location>
        <begin position="128"/>
        <end position="174"/>
    </location>
</feature>
<dbReference type="RefSeq" id="WP_167637441.1">
    <property type="nucleotide sequence ID" value="NZ_JAATOP010000003.1"/>
</dbReference>
<organism evidence="9 10">
    <name type="scientific">Marivivens donghaensis</name>
    <dbReference type="NCBI Taxonomy" id="1699413"/>
    <lineage>
        <taxon>Bacteria</taxon>
        <taxon>Pseudomonadati</taxon>
        <taxon>Pseudomonadota</taxon>
        <taxon>Alphaproteobacteria</taxon>
        <taxon>Rhodobacterales</taxon>
        <taxon>Paracoccaceae</taxon>
        <taxon>Marivivens group</taxon>
        <taxon>Marivivens</taxon>
    </lineage>
</organism>
<keyword evidence="5 6" id="KW-0804">Transcription</keyword>
<dbReference type="InterPro" id="IPR014284">
    <property type="entry name" value="RNA_pol_sigma-70_dom"/>
</dbReference>
<reference evidence="9 10" key="1">
    <citation type="submission" date="2020-03" db="EMBL/GenBank/DDBJ databases">
        <title>Bacterial isolates of synthetic phycosphere.</title>
        <authorList>
            <person name="Fu H."/>
            <person name="Moran M.A."/>
        </authorList>
    </citation>
    <scope>NUCLEOTIDE SEQUENCE [LARGE SCALE GENOMIC DNA]</scope>
    <source>
        <strain evidence="9 10">HF1</strain>
    </source>
</reference>
<dbReference type="InterPro" id="IPR013249">
    <property type="entry name" value="RNA_pol_sigma70_r4_t2"/>
</dbReference>
<dbReference type="Proteomes" id="UP000709466">
    <property type="component" value="Unassembled WGS sequence"/>
</dbReference>
<accession>A0ABX0VXA3</accession>
<sequence>MAASDDDSNVLLVDIARGSRDAFDRFYELHAGLAFGVVLRVVRDRALAEDILQDVFVKVWRSAGQFDRNRSAATTWLVTIARNAAIDNVRRSQRRVMTTQINEWNGGNDKSSEDEMMITDDKRVLAICLDELEGKQRWAVGKAYLEGFTYQELAVAMDAPLNTVRSWLRRSLHRLRLCLEERQL</sequence>
<evidence type="ECO:0000259" key="8">
    <source>
        <dbReference type="Pfam" id="PF08281"/>
    </source>
</evidence>